<sequence length="162" mass="17931">MNLSIETSVECESWREVADLDGLIRQCLDAVLSETGDELREGAEVSLLLCDDARIRVLNAQFRGMDKPTNVLSFPGPEPLETAHGIGDIAIAYETVAREAAEQGKPLQHHLRHMVVHGFLHLLGYDHETDEEAEAMEADETRALARMGVADPYRELSTPEGH</sequence>
<dbReference type="PANTHER" id="PTHR46986">
    <property type="entry name" value="ENDORIBONUCLEASE YBEY, CHLOROPLASTIC"/>
    <property type="match status" value="1"/>
</dbReference>
<dbReference type="GO" id="GO:0006364">
    <property type="term" value="P:rRNA processing"/>
    <property type="evidence" value="ECO:0007669"/>
    <property type="project" value="UniProtKB-UniRule"/>
</dbReference>
<dbReference type="InterPro" id="IPR002036">
    <property type="entry name" value="YbeY"/>
</dbReference>
<keyword evidence="6 7" id="KW-0862">Zinc</keyword>
<comment type="similarity">
    <text evidence="1 7">Belongs to the endoribonuclease YbeY family.</text>
</comment>
<keyword evidence="9" id="KW-1185">Reference proteome</keyword>
<dbReference type="NCBIfam" id="TIGR00043">
    <property type="entry name" value="rRNA maturation RNase YbeY"/>
    <property type="match status" value="1"/>
</dbReference>
<evidence type="ECO:0000256" key="7">
    <source>
        <dbReference type="HAMAP-Rule" id="MF_00009"/>
    </source>
</evidence>
<dbReference type="Gene3D" id="3.40.390.30">
    <property type="entry name" value="Metalloproteases ('zincins'), catalytic domain"/>
    <property type="match status" value="1"/>
</dbReference>
<dbReference type="Pfam" id="PF02130">
    <property type="entry name" value="YbeY"/>
    <property type="match status" value="1"/>
</dbReference>
<dbReference type="InterPro" id="IPR023091">
    <property type="entry name" value="MetalPrtase_cat_dom_sf_prd"/>
</dbReference>
<dbReference type="HAMAP" id="MF_00009">
    <property type="entry name" value="Endoribonucl_YbeY"/>
    <property type="match status" value="1"/>
</dbReference>
<dbReference type="AlphaFoldDB" id="A0A212RLU2"/>
<dbReference type="OrthoDB" id="9807740at2"/>
<keyword evidence="3 7" id="KW-0479">Metal-binding</keyword>
<feature type="binding site" evidence="7">
    <location>
        <position position="117"/>
    </location>
    <ligand>
        <name>Zn(2+)</name>
        <dbReference type="ChEBI" id="CHEBI:29105"/>
        <note>catalytic</note>
    </ligand>
</feature>
<feature type="binding site" evidence="7">
    <location>
        <position position="121"/>
    </location>
    <ligand>
        <name>Zn(2+)</name>
        <dbReference type="ChEBI" id="CHEBI:29105"/>
        <note>catalytic</note>
    </ligand>
</feature>
<keyword evidence="2 7" id="KW-0540">Nuclease</keyword>
<evidence type="ECO:0000256" key="2">
    <source>
        <dbReference type="ARBA" id="ARBA00022722"/>
    </source>
</evidence>
<comment type="function">
    <text evidence="7">Single strand-specific metallo-endoribonuclease involved in late-stage 70S ribosome quality control and in maturation of the 3' terminus of the 16S rRNA.</text>
</comment>
<dbReference type="GO" id="GO:0008270">
    <property type="term" value="F:zinc ion binding"/>
    <property type="evidence" value="ECO:0007669"/>
    <property type="project" value="UniProtKB-UniRule"/>
</dbReference>
<accession>A0A212RLU2</accession>
<name>A0A212RLU2_RHOAC</name>
<dbReference type="GO" id="GO:0004222">
    <property type="term" value="F:metalloendopeptidase activity"/>
    <property type="evidence" value="ECO:0007669"/>
    <property type="project" value="InterPro"/>
</dbReference>
<comment type="cofactor">
    <cofactor evidence="7">
        <name>Zn(2+)</name>
        <dbReference type="ChEBI" id="CHEBI:29105"/>
    </cofactor>
    <text evidence="7">Binds 1 zinc ion.</text>
</comment>
<dbReference type="InterPro" id="IPR020549">
    <property type="entry name" value="YbeY_CS"/>
</dbReference>
<evidence type="ECO:0000313" key="9">
    <source>
        <dbReference type="Proteomes" id="UP000198418"/>
    </source>
</evidence>
<evidence type="ECO:0000256" key="6">
    <source>
        <dbReference type="ARBA" id="ARBA00022833"/>
    </source>
</evidence>
<evidence type="ECO:0000256" key="1">
    <source>
        <dbReference type="ARBA" id="ARBA00010875"/>
    </source>
</evidence>
<dbReference type="Proteomes" id="UP000198418">
    <property type="component" value="Unassembled WGS sequence"/>
</dbReference>
<dbReference type="SUPFAM" id="SSF55486">
    <property type="entry name" value="Metalloproteases ('zincins'), catalytic domain"/>
    <property type="match status" value="1"/>
</dbReference>
<organism evidence="8 9">
    <name type="scientific">Rhodoblastus acidophilus</name>
    <name type="common">Rhodopseudomonas acidophila</name>
    <dbReference type="NCBI Taxonomy" id="1074"/>
    <lineage>
        <taxon>Bacteria</taxon>
        <taxon>Pseudomonadati</taxon>
        <taxon>Pseudomonadota</taxon>
        <taxon>Alphaproteobacteria</taxon>
        <taxon>Hyphomicrobiales</taxon>
        <taxon>Rhodoblastaceae</taxon>
        <taxon>Rhodoblastus</taxon>
    </lineage>
</organism>
<dbReference type="EMBL" id="FYDG01000005">
    <property type="protein sequence ID" value="SNB73398.1"/>
    <property type="molecule type" value="Genomic_DNA"/>
</dbReference>
<evidence type="ECO:0000256" key="3">
    <source>
        <dbReference type="ARBA" id="ARBA00022723"/>
    </source>
</evidence>
<dbReference type="GO" id="GO:0005737">
    <property type="term" value="C:cytoplasm"/>
    <property type="evidence" value="ECO:0007669"/>
    <property type="project" value="UniProtKB-SubCell"/>
</dbReference>
<keyword evidence="7" id="KW-0963">Cytoplasm</keyword>
<keyword evidence="7" id="KW-0690">Ribosome biogenesis</keyword>
<keyword evidence="7" id="KW-0698">rRNA processing</keyword>
<evidence type="ECO:0000256" key="4">
    <source>
        <dbReference type="ARBA" id="ARBA00022759"/>
    </source>
</evidence>
<protein>
    <recommendedName>
        <fullName evidence="7">Endoribonuclease YbeY</fullName>
        <ecNumber evidence="7">3.1.-.-</ecNumber>
    </recommendedName>
</protein>
<comment type="subcellular location">
    <subcellularLocation>
        <location evidence="7">Cytoplasm</location>
    </subcellularLocation>
</comment>
<proteinExistence type="inferred from homology"/>
<dbReference type="PANTHER" id="PTHR46986:SF1">
    <property type="entry name" value="ENDORIBONUCLEASE YBEY, CHLOROPLASTIC"/>
    <property type="match status" value="1"/>
</dbReference>
<dbReference type="RefSeq" id="WP_088520915.1">
    <property type="nucleotide sequence ID" value="NZ_FYDG01000005.1"/>
</dbReference>
<evidence type="ECO:0000313" key="8">
    <source>
        <dbReference type="EMBL" id="SNB73398.1"/>
    </source>
</evidence>
<reference evidence="9" key="1">
    <citation type="submission" date="2017-06" db="EMBL/GenBank/DDBJ databases">
        <authorList>
            <person name="Varghese N."/>
            <person name="Submissions S."/>
        </authorList>
    </citation>
    <scope>NUCLEOTIDE SEQUENCE [LARGE SCALE GENOMIC DNA]</scope>
    <source>
        <strain evidence="9">DSM 137</strain>
    </source>
</reference>
<gene>
    <name evidence="7" type="primary">ybeY</name>
    <name evidence="8" type="ORF">SAMN06265338_105139</name>
</gene>
<keyword evidence="5 7" id="KW-0378">Hydrolase</keyword>
<feature type="binding site" evidence="7">
    <location>
        <position position="127"/>
    </location>
    <ligand>
        <name>Zn(2+)</name>
        <dbReference type="ChEBI" id="CHEBI:29105"/>
        <note>catalytic</note>
    </ligand>
</feature>
<dbReference type="GO" id="GO:0004521">
    <property type="term" value="F:RNA endonuclease activity"/>
    <property type="evidence" value="ECO:0007669"/>
    <property type="project" value="UniProtKB-UniRule"/>
</dbReference>
<dbReference type="EC" id="3.1.-.-" evidence="7"/>
<evidence type="ECO:0000256" key="5">
    <source>
        <dbReference type="ARBA" id="ARBA00022801"/>
    </source>
</evidence>
<dbReference type="PROSITE" id="PS01306">
    <property type="entry name" value="UPF0054"/>
    <property type="match status" value="1"/>
</dbReference>
<keyword evidence="4 7" id="KW-0255">Endonuclease</keyword>